<evidence type="ECO:0000313" key="3">
    <source>
        <dbReference type="Proteomes" id="UP000004773"/>
    </source>
</evidence>
<dbReference type="InterPro" id="IPR047951">
    <property type="entry name" value="Transpos_ISL3"/>
</dbReference>
<protein>
    <recommendedName>
        <fullName evidence="1">Transposase IS204/IS1001/IS1096/IS1165 DDE domain-containing protein</fullName>
    </recommendedName>
</protein>
<dbReference type="NCBIfam" id="NF033550">
    <property type="entry name" value="transpos_ISL3"/>
    <property type="match status" value="1"/>
</dbReference>
<sequence length="330" mass="38927">MSECPTYLRLKKQRFKCRECNSRFCAETSFVQKHCSISKNLIFHIMKNLSKTLSFKDIAELSNVSVSTVVRVMKSCREAVEVKTHSNLPEHLCFDEIKSTKDSKNSMSFVFLDAKTHDYIDIVDGRTQHILKQYFMRYPRKVRKKVKTICIDIYPPYINMIREVFPNAKIIIDRFHMVQNINRELNKARVKLMNQYKNKKGSTYTILKNFWKVILEDRDKVNSIKTFYSRSFKRFVTRKEVLDYILAIDAEFTASYERVHEIREAIKTKDSVELEKYIDIDTKGLSKGVAKAINTMKKHKEYMLNAVKYKYSNGPLEGFNNKIKLLKRVS</sequence>
<proteinExistence type="predicted"/>
<dbReference type="InterPro" id="IPR002560">
    <property type="entry name" value="Transposase_DDE"/>
</dbReference>
<feature type="domain" description="Transposase IS204/IS1001/IS1096/IS1165 DDE" evidence="1">
    <location>
        <begin position="92"/>
        <end position="329"/>
    </location>
</feature>
<evidence type="ECO:0000313" key="2">
    <source>
        <dbReference type="EMBL" id="EGF88041.1"/>
    </source>
</evidence>
<dbReference type="RefSeq" id="WP_003147265.1">
    <property type="nucleotide sequence ID" value="NZ_GL883583.1"/>
</dbReference>
<dbReference type="PANTHER" id="PTHR33498:SF1">
    <property type="entry name" value="TRANSPOSASE FOR INSERTION SEQUENCE ELEMENT IS1557"/>
    <property type="match status" value="1"/>
</dbReference>
<dbReference type="PANTHER" id="PTHR33498">
    <property type="entry name" value="TRANSPOSASE FOR INSERTION SEQUENCE ELEMENT IS1557"/>
    <property type="match status" value="1"/>
</dbReference>
<gene>
    <name evidence="2" type="ORF">HMPREF0428_01156</name>
</gene>
<dbReference type="EMBL" id="ACRO01000020">
    <property type="protein sequence ID" value="EGF88041.1"/>
    <property type="molecule type" value="Genomic_DNA"/>
</dbReference>
<name>A0AA87ANP7_9BACL</name>
<evidence type="ECO:0000259" key="1">
    <source>
        <dbReference type="Pfam" id="PF01610"/>
    </source>
</evidence>
<organism evidence="2 3">
    <name type="scientific">Gemella haemolysans M341</name>
    <dbReference type="NCBI Taxonomy" id="562981"/>
    <lineage>
        <taxon>Bacteria</taxon>
        <taxon>Bacillati</taxon>
        <taxon>Bacillota</taxon>
        <taxon>Bacilli</taxon>
        <taxon>Bacillales</taxon>
        <taxon>Gemellaceae</taxon>
        <taxon>Gemella</taxon>
    </lineage>
</organism>
<reference evidence="2 3" key="1">
    <citation type="submission" date="2011-03" db="EMBL/GenBank/DDBJ databases">
        <title>The Genome Sequence of Gemella haemolysans M341.</title>
        <authorList>
            <consortium name="The Broad Institute Genome Sequencing Platform"/>
            <consortium name="The Broad Institute Genome Sequencing Center for Infectious Disease"/>
            <person name="Earl A."/>
            <person name="Ward D."/>
            <person name="Feldgarden M."/>
            <person name="Gevers D."/>
            <person name="Sibley C.D."/>
            <person name="Field T.R."/>
            <person name="Grinwis M."/>
            <person name="Eshaghurshan C.S."/>
            <person name="Surette M.G."/>
            <person name="Young S.K."/>
            <person name="Zeng Q."/>
            <person name="Gargeya S."/>
            <person name="Fitzgerald M."/>
            <person name="Haas B."/>
            <person name="Abouelleil A."/>
            <person name="Alvarado L."/>
            <person name="Arachchi H.M."/>
            <person name="Berlin A."/>
            <person name="Brown A."/>
            <person name="Chapman S.B."/>
            <person name="Chen Z."/>
            <person name="Dunbar C."/>
            <person name="Freedman E."/>
            <person name="Gearin G."/>
            <person name="Gellesch M."/>
            <person name="Goldberg J."/>
            <person name="Griggs A."/>
            <person name="Gujja S."/>
            <person name="Heilman E.R."/>
            <person name="Heiman D."/>
            <person name="Howarth C."/>
            <person name="Larson L."/>
            <person name="Lui A."/>
            <person name="MacDonald P.J.P."/>
            <person name="Mehta T."/>
            <person name="Montmayeur A."/>
            <person name="Murphy C."/>
            <person name="Neiman D."/>
            <person name="Pearson M."/>
            <person name="Priest M."/>
            <person name="Roberts A."/>
            <person name="Saif S."/>
            <person name="Shea T."/>
            <person name="Shenoy N."/>
            <person name="Sisk P."/>
            <person name="Stolte C."/>
            <person name="Sykes S."/>
            <person name="White J."/>
            <person name="Yandava C."/>
            <person name="Wortman J."/>
            <person name="Nusbaum C."/>
            <person name="Birren B."/>
        </authorList>
    </citation>
    <scope>NUCLEOTIDE SEQUENCE [LARGE SCALE GENOMIC DNA]</scope>
    <source>
        <strain evidence="2 3">M341</strain>
    </source>
</reference>
<dbReference type="AlphaFoldDB" id="A0AA87ANP7"/>
<dbReference type="Proteomes" id="UP000004773">
    <property type="component" value="Unassembled WGS sequence"/>
</dbReference>
<comment type="caution">
    <text evidence="2">The sequence shown here is derived from an EMBL/GenBank/DDBJ whole genome shotgun (WGS) entry which is preliminary data.</text>
</comment>
<dbReference type="Pfam" id="PF01610">
    <property type="entry name" value="DDE_Tnp_ISL3"/>
    <property type="match status" value="1"/>
</dbReference>
<accession>A0AA87ANP7</accession>